<evidence type="ECO:0008006" key="2">
    <source>
        <dbReference type="Google" id="ProtNLM"/>
    </source>
</evidence>
<name>A0A7R9IJ91_9NEOP</name>
<dbReference type="AlphaFoldDB" id="A0A7R9IJ91"/>
<reference evidence="1" key="1">
    <citation type="submission" date="2020-11" db="EMBL/GenBank/DDBJ databases">
        <authorList>
            <person name="Tran Van P."/>
        </authorList>
    </citation>
    <scope>NUCLEOTIDE SEQUENCE</scope>
</reference>
<dbReference type="EMBL" id="OE002868">
    <property type="protein sequence ID" value="CAD7459431.1"/>
    <property type="molecule type" value="Genomic_DNA"/>
</dbReference>
<protein>
    <recommendedName>
        <fullName evidence="2">N-acetyltransferase domain-containing protein</fullName>
    </recommendedName>
</protein>
<accession>A0A7R9IJ91</accession>
<evidence type="ECO:0000313" key="1">
    <source>
        <dbReference type="EMBL" id="CAD7459431.1"/>
    </source>
</evidence>
<dbReference type="PANTHER" id="PTHR22442">
    <property type="match status" value="1"/>
</dbReference>
<organism evidence="1">
    <name type="scientific">Timema tahoe</name>
    <dbReference type="NCBI Taxonomy" id="61484"/>
    <lineage>
        <taxon>Eukaryota</taxon>
        <taxon>Metazoa</taxon>
        <taxon>Ecdysozoa</taxon>
        <taxon>Arthropoda</taxon>
        <taxon>Hexapoda</taxon>
        <taxon>Insecta</taxon>
        <taxon>Pterygota</taxon>
        <taxon>Neoptera</taxon>
        <taxon>Polyneoptera</taxon>
        <taxon>Phasmatodea</taxon>
        <taxon>Timematodea</taxon>
        <taxon>Timematoidea</taxon>
        <taxon>Timematidae</taxon>
        <taxon>Timema</taxon>
    </lineage>
</organism>
<proteinExistence type="predicted"/>
<gene>
    <name evidence="1" type="ORF">TTEB3V08_LOCUS7384</name>
</gene>
<dbReference type="InterPro" id="IPR029625">
    <property type="entry name" value="FAM169"/>
</dbReference>
<dbReference type="PANTHER" id="PTHR22442:SF10">
    <property type="entry name" value="N-ACETYLTRANSFERASE, GNAT FAMILY-RELATED"/>
    <property type="match status" value="1"/>
</dbReference>
<sequence length="191" mass="22011">MGAWLRKDDARPSMESYCLCVKVVVSGAADRVVHYTLSQILYNMYEPPSDNELEVLYDIPDRGDQIKILWLQKAAIGFYTVKLKGTLIENTDEKYAMHMLDTAYIRTTHRRQGHGLSILTDLLQGRVGQDMGLSSPISRSMWRVLKRFLRDFPEWRENLWEMEGAGKEGDRKLIWLSLASKNKQQNKGSTV</sequence>